<comment type="caution">
    <text evidence="10">The sequence shown here is derived from an EMBL/GenBank/DDBJ whole genome shotgun (WGS) entry which is preliminary data.</text>
</comment>
<dbReference type="RefSeq" id="WP_352887407.1">
    <property type="nucleotide sequence ID" value="NZ_JBEPIJ010000003.1"/>
</dbReference>
<evidence type="ECO:0000256" key="4">
    <source>
        <dbReference type="ARBA" id="ARBA00022692"/>
    </source>
</evidence>
<evidence type="ECO:0000256" key="1">
    <source>
        <dbReference type="ARBA" id="ARBA00022475"/>
    </source>
</evidence>
<dbReference type="InterPro" id="IPR011920">
    <property type="entry name" value="Lipid_A_LpxL_LpxP"/>
</dbReference>
<dbReference type="InterPro" id="IPR004960">
    <property type="entry name" value="LipA_acyltrans"/>
</dbReference>
<reference evidence="10 11" key="1">
    <citation type="submission" date="2024-06" db="EMBL/GenBank/DDBJ databases">
        <authorList>
            <person name="Li Z."/>
            <person name="Jiang Y."/>
        </authorList>
    </citation>
    <scope>NUCLEOTIDE SEQUENCE [LARGE SCALE GENOMIC DNA]</scope>
    <source>
        <strain evidence="10 11">HSW-8</strain>
    </source>
</reference>
<evidence type="ECO:0000256" key="9">
    <source>
        <dbReference type="HAMAP-Rule" id="MF_01942"/>
    </source>
</evidence>
<keyword evidence="4 9" id="KW-0812">Transmembrane</keyword>
<evidence type="ECO:0000256" key="3">
    <source>
        <dbReference type="ARBA" id="ARBA00022679"/>
    </source>
</evidence>
<dbReference type="Proteomes" id="UP001465331">
    <property type="component" value="Unassembled WGS sequence"/>
</dbReference>
<keyword evidence="11" id="KW-1185">Reference proteome</keyword>
<evidence type="ECO:0000313" key="11">
    <source>
        <dbReference type="Proteomes" id="UP001465331"/>
    </source>
</evidence>
<dbReference type="PIRSF" id="PIRSF026649">
    <property type="entry name" value="MsbB"/>
    <property type="match status" value="1"/>
</dbReference>
<evidence type="ECO:0000313" key="10">
    <source>
        <dbReference type="EMBL" id="MES0873046.1"/>
    </source>
</evidence>
<evidence type="ECO:0000256" key="2">
    <source>
        <dbReference type="ARBA" id="ARBA00022519"/>
    </source>
</evidence>
<proteinExistence type="inferred from homology"/>
<evidence type="ECO:0000256" key="6">
    <source>
        <dbReference type="ARBA" id="ARBA00022989"/>
    </source>
</evidence>
<evidence type="ECO:0000256" key="8">
    <source>
        <dbReference type="ARBA" id="ARBA00023315"/>
    </source>
</evidence>
<evidence type="ECO:0000256" key="5">
    <source>
        <dbReference type="ARBA" id="ARBA00022985"/>
    </source>
</evidence>
<organism evidence="10 11">
    <name type="scientific">Sinimarinibacterium thermocellulolyticum</name>
    <dbReference type="NCBI Taxonomy" id="3170016"/>
    <lineage>
        <taxon>Bacteria</taxon>
        <taxon>Pseudomonadati</taxon>
        <taxon>Pseudomonadota</taxon>
        <taxon>Gammaproteobacteria</taxon>
        <taxon>Nevskiales</taxon>
        <taxon>Nevskiaceae</taxon>
        <taxon>Sinimarinibacterium</taxon>
    </lineage>
</organism>
<feature type="short sequence motif" description="HXXXXD motif" evidence="9">
    <location>
        <begin position="131"/>
        <end position="136"/>
    </location>
</feature>
<dbReference type="GO" id="GO:0016746">
    <property type="term" value="F:acyltransferase activity"/>
    <property type="evidence" value="ECO:0007669"/>
    <property type="project" value="UniProtKB-KW"/>
</dbReference>
<comment type="subcellular location">
    <subcellularLocation>
        <location evidence="9">Cell inner membrane</location>
        <topology evidence="9">Single-pass membrane protein</topology>
    </subcellularLocation>
</comment>
<dbReference type="NCBIfam" id="TIGR02207">
    <property type="entry name" value="lipid_A_htrB"/>
    <property type="match status" value="1"/>
</dbReference>
<keyword evidence="6 9" id="KW-1133">Transmembrane helix</keyword>
<dbReference type="EMBL" id="JBEPIJ010000003">
    <property type="protein sequence ID" value="MES0873046.1"/>
    <property type="molecule type" value="Genomic_DNA"/>
</dbReference>
<dbReference type="PANTHER" id="PTHR30606:SF9">
    <property type="entry name" value="LIPID A BIOSYNTHESIS LAUROYLTRANSFERASE"/>
    <property type="match status" value="1"/>
</dbReference>
<dbReference type="PANTHER" id="PTHR30606">
    <property type="entry name" value="LIPID A BIOSYNTHESIS LAUROYL ACYLTRANSFERASE"/>
    <property type="match status" value="1"/>
</dbReference>
<keyword evidence="2 9" id="KW-0997">Cell inner membrane</keyword>
<dbReference type="EC" id="2.3.1.241" evidence="9"/>
<dbReference type="Pfam" id="PF03279">
    <property type="entry name" value="Lip_A_acyltrans"/>
    <property type="match status" value="1"/>
</dbReference>
<gene>
    <name evidence="9 10" type="primary">lpxL</name>
    <name evidence="10" type="ORF">ABSH63_03340</name>
</gene>
<dbReference type="CDD" id="cd07984">
    <property type="entry name" value="LPLAT_LABLAT-like"/>
    <property type="match status" value="1"/>
</dbReference>
<keyword evidence="8 9" id="KW-0012">Acyltransferase</keyword>
<accession>A0ABV2A822</accession>
<comment type="pathway">
    <text evidence="9">Glycolipid biosynthesis; KDO(2)-lipid A biosynthesis; KDO(2)-lipid A from CMP-3-deoxy-D-manno-octulosonate and lipid IV(A): step 3/4.</text>
</comment>
<comment type="catalytic activity">
    <reaction evidence="9">
        <text>an alpha-Kdo-(2-&gt;4)-alpha-Kdo-(2-&gt;6)-lipid IVA + a fatty acyl-[ACP] = an alpha-Kdo-(2-&gt;4)-alpha-Kdo-(2-&gt;6)-(acyl)-lipid IVA + holo-[ACP]</text>
        <dbReference type="Rhea" id="RHEA:69396"/>
        <dbReference type="Rhea" id="RHEA-COMP:9685"/>
        <dbReference type="Rhea" id="RHEA-COMP:14125"/>
        <dbReference type="ChEBI" id="CHEBI:64479"/>
        <dbReference type="ChEBI" id="CHEBI:138651"/>
        <dbReference type="ChEBI" id="CHEBI:176429"/>
        <dbReference type="ChEBI" id="CHEBI:176430"/>
        <dbReference type="EC" id="2.3.1.241"/>
    </reaction>
</comment>
<evidence type="ECO:0000256" key="7">
    <source>
        <dbReference type="ARBA" id="ARBA00023136"/>
    </source>
</evidence>
<dbReference type="HAMAP" id="MF_01942">
    <property type="entry name" value="Lipid_A_LpxL_LpxP"/>
    <property type="match status" value="1"/>
</dbReference>
<keyword evidence="1 9" id="KW-1003">Cell membrane</keyword>
<sequence>MADTAFSPALLHPRHWPTWAGVGCVWLLSWLPIPLQAMLGAVLGRGIGRLLRGRREVVRTNLRIAFPQAAEREIERMTSAHFADMGRGVFETALAWFAPDWRLRRRGEVTGIAHLKAAMADGSGVLLLTGHFTTLELGARFLCLAGVRFHAMYRPYNNAVMDYLMHRWRENRSGLPALPRDDVRSLVRALRGGRPIWYAPDQALKENVSVYAPFFGVPVRTVSATARLAQMGRAKVVPYFPERRGNRYHVRILPALEGFPQGDEVLDATRINGVIEQGIAFAPTQYFWVHKRYKGLPPGVPPVYGRQRR</sequence>
<comment type="pathway">
    <text evidence="9">Bacterial outer membrane biogenesis; lipopolysaccharide biosynthesis.</text>
</comment>
<name>A0ABV2A822_9GAMM</name>
<keyword evidence="7 9" id="KW-0472">Membrane</keyword>
<keyword evidence="5 9" id="KW-0448">Lipopolysaccharide biosynthesis</keyword>
<comment type="function">
    <text evidence="9">Catalyzes the transfer of an acyl chain from an acyl-[acyl-carrier-protein] (ACP) to a Kdo(2)-lipid IV(A) to form a Kdo(2)-(acyl)-lipid IV(A).</text>
</comment>
<comment type="similarity">
    <text evidence="9">Belongs to the LpxL/LpxM/LpxP family.</text>
</comment>
<protein>
    <recommendedName>
        <fullName evidence="9">Lipid A biosynthesis acyltransferase</fullName>
        <ecNumber evidence="9">2.3.1.241</ecNumber>
    </recommendedName>
    <alternativeName>
        <fullName evidence="9">Kdo(2)-lipid IV(A) acyltransferase</fullName>
    </alternativeName>
</protein>
<keyword evidence="3 9" id="KW-0808">Transferase</keyword>